<proteinExistence type="predicted"/>
<dbReference type="KEGG" id="cfus:CYFUS_008842"/>
<evidence type="ECO:0000313" key="14">
    <source>
        <dbReference type="EMBL" id="ATB43362.1"/>
    </source>
</evidence>
<evidence type="ECO:0000256" key="2">
    <source>
        <dbReference type="ARBA" id="ARBA00004651"/>
    </source>
</evidence>
<evidence type="ECO:0000259" key="13">
    <source>
        <dbReference type="Pfam" id="PF01435"/>
    </source>
</evidence>
<dbReference type="Gene3D" id="3.30.2010.10">
    <property type="entry name" value="Metalloproteases ('zincins'), catalytic domain"/>
    <property type="match status" value="1"/>
</dbReference>
<organism evidence="14 15">
    <name type="scientific">Cystobacter fuscus</name>
    <dbReference type="NCBI Taxonomy" id="43"/>
    <lineage>
        <taxon>Bacteria</taxon>
        <taxon>Pseudomonadati</taxon>
        <taxon>Myxococcota</taxon>
        <taxon>Myxococcia</taxon>
        <taxon>Myxococcales</taxon>
        <taxon>Cystobacterineae</taxon>
        <taxon>Archangiaceae</taxon>
        <taxon>Cystobacter</taxon>
    </lineage>
</organism>
<dbReference type="GO" id="GO:0005886">
    <property type="term" value="C:plasma membrane"/>
    <property type="evidence" value="ECO:0007669"/>
    <property type="project" value="UniProtKB-SubCell"/>
</dbReference>
<dbReference type="CDD" id="cd07328">
    <property type="entry name" value="M48_Ste24p_like"/>
    <property type="match status" value="1"/>
</dbReference>
<keyword evidence="8" id="KW-0862">Zinc</keyword>
<dbReference type="PANTHER" id="PTHR43221:SF1">
    <property type="entry name" value="PROTEASE HTPX"/>
    <property type="match status" value="1"/>
</dbReference>
<dbReference type="GO" id="GO:0006508">
    <property type="term" value="P:proteolysis"/>
    <property type="evidence" value="ECO:0007669"/>
    <property type="project" value="UniProtKB-KW"/>
</dbReference>
<keyword evidence="3" id="KW-1003">Cell membrane</keyword>
<protein>
    <submittedName>
        <fullName evidence="14">Peptidase M48</fullName>
    </submittedName>
</protein>
<evidence type="ECO:0000313" key="15">
    <source>
        <dbReference type="Proteomes" id="UP000217257"/>
    </source>
</evidence>
<evidence type="ECO:0000256" key="8">
    <source>
        <dbReference type="ARBA" id="ARBA00022833"/>
    </source>
</evidence>
<evidence type="ECO:0000256" key="11">
    <source>
        <dbReference type="ARBA" id="ARBA00023136"/>
    </source>
</evidence>
<evidence type="ECO:0000256" key="3">
    <source>
        <dbReference type="ARBA" id="ARBA00022475"/>
    </source>
</evidence>
<dbReference type="InterPro" id="IPR050083">
    <property type="entry name" value="HtpX_protease"/>
</dbReference>
<keyword evidence="6" id="KW-0479">Metal-binding</keyword>
<dbReference type="RefSeq" id="WP_095990789.1">
    <property type="nucleotide sequence ID" value="NZ_CP022098.1"/>
</dbReference>
<keyword evidence="10" id="KW-0482">Metalloprotease</keyword>
<gene>
    <name evidence="14" type="ORF">CYFUS_008842</name>
</gene>
<comment type="cofactor">
    <cofactor evidence="1">
        <name>Zn(2+)</name>
        <dbReference type="ChEBI" id="CHEBI:29105"/>
    </cofactor>
</comment>
<dbReference type="GO" id="GO:0004222">
    <property type="term" value="F:metalloendopeptidase activity"/>
    <property type="evidence" value="ECO:0007669"/>
    <property type="project" value="InterPro"/>
</dbReference>
<feature type="transmembrane region" description="Helical" evidence="12">
    <location>
        <begin position="44"/>
        <end position="64"/>
    </location>
</feature>
<evidence type="ECO:0000256" key="5">
    <source>
        <dbReference type="ARBA" id="ARBA00022692"/>
    </source>
</evidence>
<keyword evidence="11 12" id="KW-0472">Membrane</keyword>
<dbReference type="GO" id="GO:0046872">
    <property type="term" value="F:metal ion binding"/>
    <property type="evidence" value="ECO:0007669"/>
    <property type="project" value="UniProtKB-KW"/>
</dbReference>
<dbReference type="PANTHER" id="PTHR43221">
    <property type="entry name" value="PROTEASE HTPX"/>
    <property type="match status" value="1"/>
</dbReference>
<feature type="domain" description="Peptidase M48" evidence="13">
    <location>
        <begin position="81"/>
        <end position="308"/>
    </location>
</feature>
<keyword evidence="9 12" id="KW-1133">Transmembrane helix</keyword>
<keyword evidence="5 12" id="KW-0812">Transmembrane</keyword>
<evidence type="ECO:0000256" key="7">
    <source>
        <dbReference type="ARBA" id="ARBA00022801"/>
    </source>
</evidence>
<evidence type="ECO:0000256" key="10">
    <source>
        <dbReference type="ARBA" id="ARBA00023049"/>
    </source>
</evidence>
<evidence type="ECO:0000256" key="1">
    <source>
        <dbReference type="ARBA" id="ARBA00001947"/>
    </source>
</evidence>
<evidence type="ECO:0000256" key="12">
    <source>
        <dbReference type="SAM" id="Phobius"/>
    </source>
</evidence>
<feature type="transmembrane region" description="Helical" evidence="12">
    <location>
        <begin position="12"/>
        <end position="38"/>
    </location>
</feature>
<dbReference type="InterPro" id="IPR001915">
    <property type="entry name" value="Peptidase_M48"/>
</dbReference>
<dbReference type="AlphaFoldDB" id="A0A250JIR6"/>
<evidence type="ECO:0000256" key="4">
    <source>
        <dbReference type="ARBA" id="ARBA00022670"/>
    </source>
</evidence>
<dbReference type="Proteomes" id="UP000217257">
    <property type="component" value="Chromosome"/>
</dbReference>
<reference evidence="14 15" key="1">
    <citation type="submission" date="2017-06" db="EMBL/GenBank/DDBJ databases">
        <title>Sequencing and comparative analysis of myxobacterial genomes.</title>
        <authorList>
            <person name="Rupp O."/>
            <person name="Goesmann A."/>
            <person name="Sogaard-Andersen L."/>
        </authorList>
    </citation>
    <scope>NUCLEOTIDE SEQUENCE [LARGE SCALE GENOMIC DNA]</scope>
    <source>
        <strain evidence="14 15">DSM 52655</strain>
    </source>
</reference>
<evidence type="ECO:0000256" key="9">
    <source>
        <dbReference type="ARBA" id="ARBA00022989"/>
    </source>
</evidence>
<comment type="subcellular location">
    <subcellularLocation>
        <location evidence="2">Cell membrane</location>
        <topology evidence="2">Multi-pass membrane protein</topology>
    </subcellularLocation>
</comment>
<dbReference type="Pfam" id="PF01435">
    <property type="entry name" value="Peptidase_M48"/>
    <property type="match status" value="1"/>
</dbReference>
<accession>A0A250JIR6</accession>
<evidence type="ECO:0000256" key="6">
    <source>
        <dbReference type="ARBA" id="ARBA00022723"/>
    </source>
</evidence>
<keyword evidence="4" id="KW-0645">Protease</keyword>
<keyword evidence="7" id="KW-0378">Hydrolase</keyword>
<dbReference type="EMBL" id="CP022098">
    <property type="protein sequence ID" value="ATB43362.1"/>
    <property type="molecule type" value="Genomic_DNA"/>
</dbReference>
<sequence>MRIRSSTGRGLLAVGLLLLFYVGMSGLALGLLSLPYVLQVGPRLHTLLTVLCVAAGGAILWSLVPRLERFEPPGLLLTEAEHPRLFAMIRDVARRMDARMPEDLYLIADVNAHVSQVGGVLGLGGRRVMCLGMGLFAVDNVSQLRAAVAHELGHFQGGDTRLMGLLCATRQAMARSLELFGRDEHALLRWPLAWMCGTFLRLTQALSREQELVADGWSVRIAGKQAHVSGLRWEALHAAGYRRFLEQEVWPLADRGVVPDNLFEGYRRYLASAAWREGLGELTAAASERVPCPYDSHPSLDERVAFAERFELPEVPVDETPASSLLSNVEALERCFTQRLWPHAVELMSWTEAGARWSMLWNETASRVQVRVPDFCLARVVALLQDAAAWGPFAEAIQPRLVGYRAPDRDERVLEVVSHAASAYLASILAQHGMVWRTSPGEPLRLEREGEPVDPTDLVEGVLEGRLGVEVVEGLFARLAVARDAAWSVREEEREEALAPLAPVKVESAGDAVTVCAPFSRLGLPHCCAVCGGDICRHVETRFHVGGVLSDDGDITIEVPVCQTHALQPHKAFKVRRYEQASDLITLEVPSLEYARLIQRSNA</sequence>
<name>A0A250JIR6_9BACT</name>